<reference evidence="2" key="2">
    <citation type="journal article" date="2015" name="Data Brief">
        <title>Shoot transcriptome of the giant reed, Arundo donax.</title>
        <authorList>
            <person name="Barrero R.A."/>
            <person name="Guerrero F.D."/>
            <person name="Moolhuijzen P."/>
            <person name="Goolsby J.A."/>
            <person name="Tidwell J."/>
            <person name="Bellgard S.E."/>
            <person name="Bellgard M.I."/>
        </authorList>
    </citation>
    <scope>NUCLEOTIDE SEQUENCE</scope>
    <source>
        <tissue evidence="2">Shoot tissue taken approximately 20 cm above the soil surface</tissue>
    </source>
</reference>
<dbReference type="EMBL" id="GBRH01226321">
    <property type="protein sequence ID" value="JAD71574.1"/>
    <property type="molecule type" value="Transcribed_RNA"/>
</dbReference>
<sequence>MFTFHYVYHFGCVYCLCQVVNICATMEHWSHVNMDRLLNLLKSY</sequence>
<reference evidence="2" key="1">
    <citation type="submission" date="2014-09" db="EMBL/GenBank/DDBJ databases">
        <authorList>
            <person name="Magalhaes I.L.F."/>
            <person name="Oliveira U."/>
            <person name="Santos F.R."/>
            <person name="Vidigal T.H.D.A."/>
            <person name="Brescovit A.D."/>
            <person name="Santos A.J."/>
        </authorList>
    </citation>
    <scope>NUCLEOTIDE SEQUENCE</scope>
    <source>
        <tissue evidence="2">Shoot tissue taken approximately 20 cm above the soil surface</tissue>
    </source>
</reference>
<feature type="transmembrane region" description="Helical" evidence="1">
    <location>
        <begin position="6"/>
        <end position="26"/>
    </location>
</feature>
<protein>
    <submittedName>
        <fullName evidence="2">Uncharacterized protein</fullName>
    </submittedName>
</protein>
<organism evidence="2">
    <name type="scientific">Arundo donax</name>
    <name type="common">Giant reed</name>
    <name type="synonym">Donax arundinaceus</name>
    <dbReference type="NCBI Taxonomy" id="35708"/>
    <lineage>
        <taxon>Eukaryota</taxon>
        <taxon>Viridiplantae</taxon>
        <taxon>Streptophyta</taxon>
        <taxon>Embryophyta</taxon>
        <taxon>Tracheophyta</taxon>
        <taxon>Spermatophyta</taxon>
        <taxon>Magnoliopsida</taxon>
        <taxon>Liliopsida</taxon>
        <taxon>Poales</taxon>
        <taxon>Poaceae</taxon>
        <taxon>PACMAD clade</taxon>
        <taxon>Arundinoideae</taxon>
        <taxon>Arundineae</taxon>
        <taxon>Arundo</taxon>
    </lineage>
</organism>
<evidence type="ECO:0000313" key="2">
    <source>
        <dbReference type="EMBL" id="JAD71574.1"/>
    </source>
</evidence>
<name>A0A0A9C5L8_ARUDO</name>
<accession>A0A0A9C5L8</accession>
<keyword evidence="1" id="KW-0812">Transmembrane</keyword>
<dbReference type="AlphaFoldDB" id="A0A0A9C5L8"/>
<proteinExistence type="predicted"/>
<evidence type="ECO:0000256" key="1">
    <source>
        <dbReference type="SAM" id="Phobius"/>
    </source>
</evidence>
<keyword evidence="1" id="KW-0472">Membrane</keyword>
<keyword evidence="1" id="KW-1133">Transmembrane helix</keyword>